<sequence>MFLISLTVCVWDENYLHAYRGFLPPVSFRMGVIAAFASLWFIERKCT</sequence>
<reference evidence="2" key="2">
    <citation type="journal article" date="2015" name="Fish Shellfish Immunol.">
        <title>Early steps in the European eel (Anguilla anguilla)-Vibrio vulnificus interaction in the gills: Role of the RtxA13 toxin.</title>
        <authorList>
            <person name="Callol A."/>
            <person name="Pajuelo D."/>
            <person name="Ebbesson L."/>
            <person name="Teles M."/>
            <person name="MacKenzie S."/>
            <person name="Amaro C."/>
        </authorList>
    </citation>
    <scope>NUCLEOTIDE SEQUENCE</scope>
</reference>
<feature type="transmembrane region" description="Helical" evidence="1">
    <location>
        <begin position="22"/>
        <end position="42"/>
    </location>
</feature>
<accession>A0A0E9SJV7</accession>
<evidence type="ECO:0000256" key="1">
    <source>
        <dbReference type="SAM" id="Phobius"/>
    </source>
</evidence>
<name>A0A0E9SJV7_ANGAN</name>
<keyword evidence="1" id="KW-1133">Transmembrane helix</keyword>
<dbReference type="EMBL" id="GBXM01066981">
    <property type="protein sequence ID" value="JAH41596.1"/>
    <property type="molecule type" value="Transcribed_RNA"/>
</dbReference>
<keyword evidence="1" id="KW-0472">Membrane</keyword>
<organism evidence="2">
    <name type="scientific">Anguilla anguilla</name>
    <name type="common">European freshwater eel</name>
    <name type="synonym">Muraena anguilla</name>
    <dbReference type="NCBI Taxonomy" id="7936"/>
    <lineage>
        <taxon>Eukaryota</taxon>
        <taxon>Metazoa</taxon>
        <taxon>Chordata</taxon>
        <taxon>Craniata</taxon>
        <taxon>Vertebrata</taxon>
        <taxon>Euteleostomi</taxon>
        <taxon>Actinopterygii</taxon>
        <taxon>Neopterygii</taxon>
        <taxon>Teleostei</taxon>
        <taxon>Anguilliformes</taxon>
        <taxon>Anguillidae</taxon>
        <taxon>Anguilla</taxon>
    </lineage>
</organism>
<evidence type="ECO:0000313" key="2">
    <source>
        <dbReference type="EMBL" id="JAH41596.1"/>
    </source>
</evidence>
<reference evidence="2" key="1">
    <citation type="submission" date="2014-11" db="EMBL/GenBank/DDBJ databases">
        <authorList>
            <person name="Amaro Gonzalez C."/>
        </authorList>
    </citation>
    <scope>NUCLEOTIDE SEQUENCE</scope>
</reference>
<dbReference type="AlphaFoldDB" id="A0A0E9SJV7"/>
<proteinExistence type="predicted"/>
<keyword evidence="1" id="KW-0812">Transmembrane</keyword>
<protein>
    <submittedName>
        <fullName evidence="2">Uncharacterized protein</fullName>
    </submittedName>
</protein>